<protein>
    <submittedName>
        <fullName evidence="2">Uncharacterized protein</fullName>
    </submittedName>
</protein>
<comment type="caution">
    <text evidence="2">The sequence shown here is derived from an EMBL/GenBank/DDBJ whole genome shotgun (WGS) entry which is preliminary data.</text>
</comment>
<accession>A0A8J2JM95</accession>
<feature type="compositionally biased region" description="Low complexity" evidence="1">
    <location>
        <begin position="160"/>
        <end position="181"/>
    </location>
</feature>
<feature type="non-terminal residue" evidence="2">
    <location>
        <position position="1"/>
    </location>
</feature>
<gene>
    <name evidence="2" type="ORF">AFUS01_LOCUS2030</name>
</gene>
<proteinExistence type="predicted"/>
<feature type="compositionally biased region" description="Low complexity" evidence="1">
    <location>
        <begin position="211"/>
        <end position="227"/>
    </location>
</feature>
<dbReference type="Proteomes" id="UP000708208">
    <property type="component" value="Unassembled WGS sequence"/>
</dbReference>
<evidence type="ECO:0000256" key="1">
    <source>
        <dbReference type="SAM" id="MobiDB-lite"/>
    </source>
</evidence>
<sequence>TSLIDRFDHAILQPEKQAALDGFRYSPGMTAESFVAELKHLCLDVNPRMPDADIIERARVKLPSRMESLAITPSRTLQEFVKNTRGLLRDPEMNPSARTRATISSVSQASQVADNSVRANTTQVCDYCNRNNHHWKQCRDLQRDLNAGNTTRLISMMETRQQQLRPPSQFQHQQQPSRQNSNWNVPNNNGQQYFPNSQDLMQFDDGPPPSQQWNNPPQGGNSQNLPNYQAPRNYPRQDNYQGQQSHYQNQQQSYYPQGLRAHYSSAPQQQNTGRRPPWNDLGDVIIDMPDEPPYPPVIPPPARAKKKARFKDEIPRSLPQVDCNEGSKTPNLINKYYLKSRKRMVLRAIPDCGFPLHEDDTSPTTNDGDESVSSESVMIQEVLRLCKLTYTRKDIVYPLRLAGHRLTLRATVDTGSMISTMAAATASYLTKYCPQSIKIINLDPQTFTTICKTQT</sequence>
<dbReference type="EMBL" id="CAJVCH010011406">
    <property type="protein sequence ID" value="CAG7670392.1"/>
    <property type="molecule type" value="Genomic_DNA"/>
</dbReference>
<dbReference type="AlphaFoldDB" id="A0A8J2JM95"/>
<feature type="non-terminal residue" evidence="2">
    <location>
        <position position="455"/>
    </location>
</feature>
<feature type="compositionally biased region" description="Low complexity" evidence="1">
    <location>
        <begin position="239"/>
        <end position="252"/>
    </location>
</feature>
<feature type="compositionally biased region" description="Polar residues" evidence="1">
    <location>
        <begin position="182"/>
        <end position="200"/>
    </location>
</feature>
<evidence type="ECO:0000313" key="3">
    <source>
        <dbReference type="Proteomes" id="UP000708208"/>
    </source>
</evidence>
<evidence type="ECO:0000313" key="2">
    <source>
        <dbReference type="EMBL" id="CAG7670392.1"/>
    </source>
</evidence>
<keyword evidence="3" id="KW-1185">Reference proteome</keyword>
<reference evidence="2" key="1">
    <citation type="submission" date="2021-06" db="EMBL/GenBank/DDBJ databases">
        <authorList>
            <person name="Hodson N. C."/>
            <person name="Mongue J. A."/>
            <person name="Jaron S. K."/>
        </authorList>
    </citation>
    <scope>NUCLEOTIDE SEQUENCE</scope>
</reference>
<name>A0A8J2JM95_9HEXA</name>
<organism evidence="2 3">
    <name type="scientific">Allacma fusca</name>
    <dbReference type="NCBI Taxonomy" id="39272"/>
    <lineage>
        <taxon>Eukaryota</taxon>
        <taxon>Metazoa</taxon>
        <taxon>Ecdysozoa</taxon>
        <taxon>Arthropoda</taxon>
        <taxon>Hexapoda</taxon>
        <taxon>Collembola</taxon>
        <taxon>Symphypleona</taxon>
        <taxon>Sminthuridae</taxon>
        <taxon>Allacma</taxon>
    </lineage>
</organism>
<feature type="region of interest" description="Disordered" evidence="1">
    <location>
        <begin position="159"/>
        <end position="252"/>
    </location>
</feature>